<dbReference type="PANTHER" id="PTHR42680:SF3">
    <property type="entry name" value="DCTP DEAMINASE"/>
    <property type="match status" value="1"/>
</dbReference>
<proteinExistence type="predicted"/>
<sequence>MAIAKAVEAGEITISPFDTERLNPNSYNYSLGEEIRFTPQKTLDARANAPWLEARIPEEGYQLRPGRLYLSTTAEVIGSTTFVTSLIGRSSIGRLGLFVQVTADLGHQGAVHRWTLELTVVQPLLVYAGMRLGQVSFWRSRGTATAYGGAYGDAMAPMPALPTSLI</sequence>
<dbReference type="Proteomes" id="UP000198583">
    <property type="component" value="Unassembled WGS sequence"/>
</dbReference>
<dbReference type="InterPro" id="IPR036157">
    <property type="entry name" value="dUTPase-like_sf"/>
</dbReference>
<protein>
    <submittedName>
        <fullName evidence="2">dCTP deaminase</fullName>
    </submittedName>
</protein>
<dbReference type="RefSeq" id="WP_093587940.1">
    <property type="nucleotide sequence ID" value="NZ_FOYL01000001.1"/>
</dbReference>
<accession>A0A1I6CUP4</accession>
<evidence type="ECO:0000313" key="2">
    <source>
        <dbReference type="EMBL" id="SFQ96876.1"/>
    </source>
</evidence>
<dbReference type="Gene3D" id="2.70.40.10">
    <property type="match status" value="1"/>
</dbReference>
<evidence type="ECO:0000313" key="3">
    <source>
        <dbReference type="Proteomes" id="UP000198583"/>
    </source>
</evidence>
<gene>
    <name evidence="2" type="ORF">SAMN04488564_101344</name>
</gene>
<dbReference type="InterPro" id="IPR011962">
    <property type="entry name" value="dCTP_deaminase"/>
</dbReference>
<name>A0A1I6CUP4_9PSEU</name>
<organism evidence="2 3">
    <name type="scientific">Lentzea waywayandensis</name>
    <dbReference type="NCBI Taxonomy" id="84724"/>
    <lineage>
        <taxon>Bacteria</taxon>
        <taxon>Bacillati</taxon>
        <taxon>Actinomycetota</taxon>
        <taxon>Actinomycetes</taxon>
        <taxon>Pseudonocardiales</taxon>
        <taxon>Pseudonocardiaceae</taxon>
        <taxon>Lentzea</taxon>
    </lineage>
</organism>
<dbReference type="EMBL" id="FOYL01000001">
    <property type="protein sequence ID" value="SFQ96876.1"/>
    <property type="molecule type" value="Genomic_DNA"/>
</dbReference>
<dbReference type="Pfam" id="PF22769">
    <property type="entry name" value="DCD"/>
    <property type="match status" value="1"/>
</dbReference>
<dbReference type="STRING" id="84724.SAMN04488564_101344"/>
<dbReference type="GO" id="GO:0006229">
    <property type="term" value="P:dUTP biosynthetic process"/>
    <property type="evidence" value="ECO:0007669"/>
    <property type="project" value="InterPro"/>
</dbReference>
<keyword evidence="1" id="KW-0546">Nucleotide metabolism</keyword>
<dbReference type="PANTHER" id="PTHR42680">
    <property type="entry name" value="DCTP DEAMINASE"/>
    <property type="match status" value="1"/>
</dbReference>
<evidence type="ECO:0000256" key="1">
    <source>
        <dbReference type="ARBA" id="ARBA00023080"/>
    </source>
</evidence>
<dbReference type="AlphaFoldDB" id="A0A1I6CUP4"/>
<dbReference type="OrthoDB" id="9780956at2"/>
<keyword evidence="3" id="KW-1185">Reference proteome</keyword>
<dbReference type="SUPFAM" id="SSF51283">
    <property type="entry name" value="dUTPase-like"/>
    <property type="match status" value="1"/>
</dbReference>
<dbReference type="GO" id="GO:0008829">
    <property type="term" value="F:dCTP deaminase activity"/>
    <property type="evidence" value="ECO:0007669"/>
    <property type="project" value="InterPro"/>
</dbReference>
<reference evidence="3" key="1">
    <citation type="submission" date="2016-10" db="EMBL/GenBank/DDBJ databases">
        <authorList>
            <person name="Varghese N."/>
            <person name="Submissions S."/>
        </authorList>
    </citation>
    <scope>NUCLEOTIDE SEQUENCE [LARGE SCALE GENOMIC DNA]</scope>
    <source>
        <strain evidence="3">DSM 44232</strain>
    </source>
</reference>